<evidence type="ECO:0000313" key="3">
    <source>
        <dbReference type="Proteomes" id="UP000326757"/>
    </source>
</evidence>
<dbReference type="EMBL" id="VIGI01000002">
    <property type="protein sequence ID" value="KAB8303243.1"/>
    <property type="molecule type" value="Genomic_DNA"/>
</dbReference>
<dbReference type="AlphaFoldDB" id="A0A5N6KHI2"/>
<reference evidence="2 3" key="1">
    <citation type="submission" date="2019-06" db="EMBL/GenBank/DDBJ databases">
        <title>Genome Sequence of the Brown Rot Fungal Pathogen Monilinia laxa.</title>
        <authorList>
            <person name="De Miccolis Angelini R.M."/>
            <person name="Landi L."/>
            <person name="Abate D."/>
            <person name="Pollastro S."/>
            <person name="Romanazzi G."/>
            <person name="Faretra F."/>
        </authorList>
    </citation>
    <scope>NUCLEOTIDE SEQUENCE [LARGE SCALE GENOMIC DNA]</scope>
    <source>
        <strain evidence="2 3">Mlax316</strain>
    </source>
</reference>
<feature type="region of interest" description="Disordered" evidence="1">
    <location>
        <begin position="29"/>
        <end position="54"/>
    </location>
</feature>
<gene>
    <name evidence="2" type="ORF">EYC80_004688</name>
</gene>
<protein>
    <submittedName>
        <fullName evidence="2">Uncharacterized protein</fullName>
    </submittedName>
</protein>
<sequence>MPSTRSPRNLFSPKKHSPIITKTIGGGILKRRKSMHSPKAPSAITSDRRPRLPRSKQRATLLRGIQGFVMQNMSGYCGRAELEETEDVMMEDMSVFYDLTEPETMDTREDYEWDFPGFDGYLLQEYEAKIEQFPEMWMSAEDQVAYLRGKLTAEGIA</sequence>
<evidence type="ECO:0000313" key="2">
    <source>
        <dbReference type="EMBL" id="KAB8303243.1"/>
    </source>
</evidence>
<accession>A0A5N6KHI2</accession>
<dbReference type="Proteomes" id="UP000326757">
    <property type="component" value="Unassembled WGS sequence"/>
</dbReference>
<organism evidence="2 3">
    <name type="scientific">Monilinia laxa</name>
    <name type="common">Brown rot fungus</name>
    <name type="synonym">Sclerotinia laxa</name>
    <dbReference type="NCBI Taxonomy" id="61186"/>
    <lineage>
        <taxon>Eukaryota</taxon>
        <taxon>Fungi</taxon>
        <taxon>Dikarya</taxon>
        <taxon>Ascomycota</taxon>
        <taxon>Pezizomycotina</taxon>
        <taxon>Leotiomycetes</taxon>
        <taxon>Helotiales</taxon>
        <taxon>Sclerotiniaceae</taxon>
        <taxon>Monilinia</taxon>
    </lineage>
</organism>
<keyword evidence="3" id="KW-1185">Reference proteome</keyword>
<dbReference type="OrthoDB" id="3507508at2759"/>
<name>A0A5N6KHI2_MONLA</name>
<proteinExistence type="predicted"/>
<comment type="caution">
    <text evidence="2">The sequence shown here is derived from an EMBL/GenBank/DDBJ whole genome shotgun (WGS) entry which is preliminary data.</text>
</comment>
<evidence type="ECO:0000256" key="1">
    <source>
        <dbReference type="SAM" id="MobiDB-lite"/>
    </source>
</evidence>